<reference evidence="5 6" key="1">
    <citation type="submission" date="2021-06" db="EMBL/GenBank/DDBJ databases">
        <title>Chromosome-level genome assembly of the red-tail catfish (Hemibagrus wyckioides).</title>
        <authorList>
            <person name="Shao F."/>
        </authorList>
    </citation>
    <scope>NUCLEOTIDE SEQUENCE [LARGE SCALE GENOMIC DNA]</scope>
    <source>
        <strain evidence="5">EC202008001</strain>
        <tissue evidence="5">Blood</tissue>
    </source>
</reference>
<accession>A0A9D3S880</accession>
<dbReference type="Pfam" id="PF00059">
    <property type="entry name" value="Lectin_C"/>
    <property type="match status" value="1"/>
</dbReference>
<dbReference type="Proteomes" id="UP000824219">
    <property type="component" value="Linkage Group LG29"/>
</dbReference>
<dbReference type="InterPro" id="IPR050111">
    <property type="entry name" value="C-type_lectin/snaclec_domain"/>
</dbReference>
<keyword evidence="3" id="KW-1133">Transmembrane helix</keyword>
<feature type="transmembrane region" description="Helical" evidence="3">
    <location>
        <begin position="142"/>
        <end position="164"/>
    </location>
</feature>
<feature type="coiled-coil region" evidence="2">
    <location>
        <begin position="166"/>
        <end position="242"/>
    </location>
</feature>
<evidence type="ECO:0000256" key="2">
    <source>
        <dbReference type="SAM" id="Coils"/>
    </source>
</evidence>
<keyword evidence="2" id="KW-0175">Coiled coil</keyword>
<dbReference type="InterPro" id="IPR016186">
    <property type="entry name" value="C-type_lectin-like/link_sf"/>
</dbReference>
<keyword evidence="3" id="KW-0472">Membrane</keyword>
<evidence type="ECO:0000256" key="1">
    <source>
        <dbReference type="ARBA" id="ARBA00022734"/>
    </source>
</evidence>
<evidence type="ECO:0000313" key="5">
    <source>
        <dbReference type="EMBL" id="KAG7313940.1"/>
    </source>
</evidence>
<dbReference type="Gene3D" id="1.20.5.400">
    <property type="match status" value="1"/>
</dbReference>
<dbReference type="GO" id="GO:0030246">
    <property type="term" value="F:carbohydrate binding"/>
    <property type="evidence" value="ECO:0007669"/>
    <property type="project" value="UniProtKB-KW"/>
</dbReference>
<dbReference type="InterPro" id="IPR001304">
    <property type="entry name" value="C-type_lectin-like"/>
</dbReference>
<dbReference type="CDD" id="cd03590">
    <property type="entry name" value="CLECT_DC-SIGN_like"/>
    <property type="match status" value="1"/>
</dbReference>
<sequence>MSEISDYMNYSEKGGGCIEMVVDIYDSVDAVKDHKPNVETEAVDVKSIQNEPTGETAWSRNYRMTAVCVMLLFVFLLTAITMSELVSDYVKYAEKTGQHIERAVEICESADAVKEETKAINRKKSIQTGHTGGPAGGRCYKLTAVCVLLLLYVPLLSAVTVLWIKYNNLNREKDQLQTSNNNLNIERDQLQTSLNKLKNEKNQLQFQKDQLLWHRDQLQLQRDQLVSQRDQLQNETSRLQNVLLKLGWRFFSENIYYINTAKRTWNDSKQDCITRGANLVTINSREEQEFISTHFNGTEAWIGLTDRVTEGEFKWVDDSPLTTAFWWNGEPNDYEQNEDCAITNYRHAKYNISTWADYPCLYAVAGICEMKIFN</sequence>
<evidence type="ECO:0000259" key="4">
    <source>
        <dbReference type="PROSITE" id="PS50041"/>
    </source>
</evidence>
<comment type="caution">
    <text evidence="5">The sequence shown here is derived from an EMBL/GenBank/DDBJ whole genome shotgun (WGS) entry which is preliminary data.</text>
</comment>
<keyword evidence="6" id="KW-1185">Reference proteome</keyword>
<feature type="transmembrane region" description="Helical" evidence="3">
    <location>
        <begin position="64"/>
        <end position="82"/>
    </location>
</feature>
<dbReference type="AlphaFoldDB" id="A0A9D3S880"/>
<dbReference type="InterPro" id="IPR033989">
    <property type="entry name" value="CD209-like_CTLD"/>
</dbReference>
<dbReference type="Gene3D" id="3.10.100.10">
    <property type="entry name" value="Mannose-Binding Protein A, subunit A"/>
    <property type="match status" value="1"/>
</dbReference>
<dbReference type="SUPFAM" id="SSF56436">
    <property type="entry name" value="C-type lectin-like"/>
    <property type="match status" value="1"/>
</dbReference>
<proteinExistence type="predicted"/>
<dbReference type="PANTHER" id="PTHR22803">
    <property type="entry name" value="MANNOSE, PHOSPHOLIPASE, LECTIN RECEPTOR RELATED"/>
    <property type="match status" value="1"/>
</dbReference>
<organism evidence="5 6">
    <name type="scientific">Hemibagrus wyckioides</name>
    <dbReference type="NCBI Taxonomy" id="337641"/>
    <lineage>
        <taxon>Eukaryota</taxon>
        <taxon>Metazoa</taxon>
        <taxon>Chordata</taxon>
        <taxon>Craniata</taxon>
        <taxon>Vertebrata</taxon>
        <taxon>Euteleostomi</taxon>
        <taxon>Actinopterygii</taxon>
        <taxon>Neopterygii</taxon>
        <taxon>Teleostei</taxon>
        <taxon>Ostariophysi</taxon>
        <taxon>Siluriformes</taxon>
        <taxon>Bagridae</taxon>
        <taxon>Hemibagrus</taxon>
    </lineage>
</organism>
<dbReference type="OrthoDB" id="2142683at2759"/>
<dbReference type="InterPro" id="IPR016187">
    <property type="entry name" value="CTDL_fold"/>
</dbReference>
<keyword evidence="1" id="KW-0430">Lectin</keyword>
<dbReference type="EMBL" id="JAHKSW010000029">
    <property type="protein sequence ID" value="KAG7313940.1"/>
    <property type="molecule type" value="Genomic_DNA"/>
</dbReference>
<name>A0A9D3S880_9TELE</name>
<gene>
    <name evidence="5" type="ORF">KOW79_022436</name>
</gene>
<evidence type="ECO:0000313" key="6">
    <source>
        <dbReference type="Proteomes" id="UP000824219"/>
    </source>
</evidence>
<protein>
    <recommendedName>
        <fullName evidence="4">C-type lectin domain-containing protein</fullName>
    </recommendedName>
</protein>
<evidence type="ECO:0000256" key="3">
    <source>
        <dbReference type="SAM" id="Phobius"/>
    </source>
</evidence>
<dbReference type="SMART" id="SM00034">
    <property type="entry name" value="CLECT"/>
    <property type="match status" value="1"/>
</dbReference>
<feature type="domain" description="C-type lectin" evidence="4">
    <location>
        <begin position="251"/>
        <end position="369"/>
    </location>
</feature>
<keyword evidence="3" id="KW-0812">Transmembrane</keyword>
<dbReference type="PROSITE" id="PS50041">
    <property type="entry name" value="C_TYPE_LECTIN_2"/>
    <property type="match status" value="1"/>
</dbReference>